<feature type="domain" description="4Fe-4S ferredoxin-type" evidence="9">
    <location>
        <begin position="99"/>
        <end position="132"/>
    </location>
</feature>
<keyword evidence="4" id="KW-0677">Repeat</keyword>
<evidence type="ECO:0000256" key="7">
    <source>
        <dbReference type="ARBA" id="ARBA00023014"/>
    </source>
</evidence>
<evidence type="ECO:0000313" key="11">
    <source>
        <dbReference type="Proteomes" id="UP000002186"/>
    </source>
</evidence>
<keyword evidence="5" id="KW-0249">Electron transport</keyword>
<dbReference type="PROSITE" id="PS51318">
    <property type="entry name" value="TAT"/>
    <property type="match status" value="1"/>
</dbReference>
<dbReference type="InterPro" id="IPR004494">
    <property type="entry name" value="MauM_NapG"/>
</dbReference>
<dbReference type="eggNOG" id="COG0437">
    <property type="taxonomic scope" value="Bacteria"/>
</dbReference>
<dbReference type="InterPro" id="IPR017896">
    <property type="entry name" value="4Fe4S_Fe-S-bd"/>
</dbReference>
<dbReference type="InterPro" id="IPR019546">
    <property type="entry name" value="TAT_signal_bac_arc"/>
</dbReference>
<dbReference type="PROSITE" id="PS51379">
    <property type="entry name" value="4FE4S_FER_2"/>
    <property type="match status" value="4"/>
</dbReference>
<evidence type="ECO:0000256" key="3">
    <source>
        <dbReference type="ARBA" id="ARBA00022723"/>
    </source>
</evidence>
<dbReference type="NCBIfam" id="TIGR01409">
    <property type="entry name" value="TAT_signal_seq"/>
    <property type="match status" value="1"/>
</dbReference>
<evidence type="ECO:0000256" key="8">
    <source>
        <dbReference type="SAM" id="MobiDB-lite"/>
    </source>
</evidence>
<keyword evidence="7" id="KW-0411">Iron-sulfur</keyword>
<dbReference type="SUPFAM" id="SSF54862">
    <property type="entry name" value="4Fe-4S ferredoxins"/>
    <property type="match status" value="1"/>
</dbReference>
<feature type="domain" description="4Fe-4S ferredoxin-type" evidence="9">
    <location>
        <begin position="141"/>
        <end position="177"/>
    </location>
</feature>
<keyword evidence="3" id="KW-0479">Metal-binding</keyword>
<keyword evidence="11" id="KW-1185">Reference proteome</keyword>
<dbReference type="InterPro" id="IPR006311">
    <property type="entry name" value="TAT_signal"/>
</dbReference>
<gene>
    <name evidence="10" type="ordered locus">Tmz1t_4008</name>
</gene>
<evidence type="ECO:0000256" key="1">
    <source>
        <dbReference type="ARBA" id="ARBA00022448"/>
    </source>
</evidence>
<dbReference type="PROSITE" id="PS00198">
    <property type="entry name" value="4FE4S_FER_1"/>
    <property type="match status" value="1"/>
</dbReference>
<dbReference type="EMBL" id="CP001281">
    <property type="protein sequence ID" value="ACR02591.1"/>
    <property type="molecule type" value="Genomic_DNA"/>
</dbReference>
<feature type="compositionally biased region" description="Gly residues" evidence="8">
    <location>
        <begin position="289"/>
        <end position="299"/>
    </location>
</feature>
<keyword evidence="2" id="KW-0004">4Fe-4S</keyword>
<keyword evidence="6" id="KW-0408">Iron</keyword>
<sequence>MLMNDKVQSTGRVEPVAPASRRRFLKDAAGVAGGAGLLALGAGMYAKQASALPATAIRPPGALPEDAFLAACVRCGLCVRDCPYKTLKLAEFGDGVATGTPYFEARDIPCEMCEDIPCVVACPTGALDRALVDITKAKMGLAVLIDQENCLNFLGLRCDVCYRVCPVIDQAITLERMHNPRSDRHAMLLPTVHSEHCTGCGKCEKACVLPGEAAIKVLPIKLAQGSKAEHYLRGWEEKEAAGKSLIGDQVELPVRGLEGKAYGDTRVEPGQGPVQAPAQVPDYVPAKPAGGGLDSGWKP</sequence>
<dbReference type="Proteomes" id="UP000002186">
    <property type="component" value="Chromosome"/>
</dbReference>
<evidence type="ECO:0000313" key="10">
    <source>
        <dbReference type="EMBL" id="ACR02591.1"/>
    </source>
</evidence>
<dbReference type="CDD" id="cd16373">
    <property type="entry name" value="DMSOR_beta_like"/>
    <property type="match status" value="1"/>
</dbReference>
<dbReference type="GO" id="GO:0051539">
    <property type="term" value="F:4 iron, 4 sulfur cluster binding"/>
    <property type="evidence" value="ECO:0007669"/>
    <property type="project" value="UniProtKB-KW"/>
</dbReference>
<protein>
    <submittedName>
        <fullName evidence="10">MauM/NapG family ferredoxin-type protein</fullName>
    </submittedName>
</protein>
<feature type="domain" description="4Fe-4S ferredoxin-type" evidence="9">
    <location>
        <begin position="61"/>
        <end position="92"/>
    </location>
</feature>
<dbReference type="HOGENOM" id="CLU_077329_0_0_4"/>
<dbReference type="STRING" id="85643.Tmz1t_4008"/>
<dbReference type="GO" id="GO:0046872">
    <property type="term" value="F:metal ion binding"/>
    <property type="evidence" value="ECO:0007669"/>
    <property type="project" value="UniProtKB-KW"/>
</dbReference>
<dbReference type="NCBIfam" id="TIGR00397">
    <property type="entry name" value="mauM_napG"/>
    <property type="match status" value="1"/>
</dbReference>
<keyword evidence="1" id="KW-0813">Transport</keyword>
<evidence type="ECO:0000256" key="6">
    <source>
        <dbReference type="ARBA" id="ARBA00023004"/>
    </source>
</evidence>
<organism evidence="10 11">
    <name type="scientific">Thauera aminoaromatica</name>
    <dbReference type="NCBI Taxonomy" id="164330"/>
    <lineage>
        <taxon>Bacteria</taxon>
        <taxon>Pseudomonadati</taxon>
        <taxon>Pseudomonadota</taxon>
        <taxon>Betaproteobacteria</taxon>
        <taxon>Rhodocyclales</taxon>
        <taxon>Zoogloeaceae</taxon>
        <taxon>Thauera</taxon>
    </lineage>
</organism>
<proteinExistence type="predicted"/>
<reference evidence="10 11" key="2">
    <citation type="journal article" date="2012" name="Stand. Genomic Sci.">
        <title>Complete genome sequence of Thauera aminoaromatica strain MZ1T.</title>
        <authorList>
            <person name="Jiang K."/>
            <person name="Sanseverino J."/>
            <person name="Chauhan A."/>
            <person name="Lucas S."/>
            <person name="Copeland A."/>
            <person name="Lapidus A."/>
            <person name="Del Rio T.G."/>
            <person name="Dalin E."/>
            <person name="Tice H."/>
            <person name="Bruce D."/>
            <person name="Goodwin L."/>
            <person name="Pitluck S."/>
            <person name="Sims D."/>
            <person name="Brettin T."/>
            <person name="Detter J.C."/>
            <person name="Han C."/>
            <person name="Chang Y.J."/>
            <person name="Larimer F."/>
            <person name="Land M."/>
            <person name="Hauser L."/>
            <person name="Kyrpides N.C."/>
            <person name="Mikhailova N."/>
            <person name="Moser S."/>
            <person name="Jegier P."/>
            <person name="Close D."/>
            <person name="Debruyn J.M."/>
            <person name="Wang Y."/>
            <person name="Layton A.C."/>
            <person name="Allen M.S."/>
            <person name="Sayler G.S."/>
        </authorList>
    </citation>
    <scope>NUCLEOTIDE SEQUENCE [LARGE SCALE GENOMIC DNA]</scope>
    <source>
        <strain evidence="10 11">MZ1T</strain>
    </source>
</reference>
<dbReference type="NCBIfam" id="NF007012">
    <property type="entry name" value="PRK09476.1"/>
    <property type="match status" value="1"/>
</dbReference>
<dbReference type="KEGG" id="tmz:Tmz1t_4008"/>
<evidence type="ECO:0000256" key="2">
    <source>
        <dbReference type="ARBA" id="ARBA00022485"/>
    </source>
</evidence>
<dbReference type="RefSeq" id="WP_004314194.1">
    <property type="nucleotide sequence ID" value="NC_011662.2"/>
</dbReference>
<feature type="domain" description="4Fe-4S ferredoxin-type" evidence="9">
    <location>
        <begin position="188"/>
        <end position="207"/>
    </location>
</feature>
<dbReference type="Pfam" id="PF12838">
    <property type="entry name" value="Fer4_7"/>
    <property type="match status" value="2"/>
</dbReference>
<name>C4K980_THASP</name>
<dbReference type="InterPro" id="IPR017900">
    <property type="entry name" value="4Fe4S_Fe_S_CS"/>
</dbReference>
<evidence type="ECO:0000256" key="4">
    <source>
        <dbReference type="ARBA" id="ARBA00022737"/>
    </source>
</evidence>
<dbReference type="Gene3D" id="3.30.70.20">
    <property type="match status" value="2"/>
</dbReference>
<dbReference type="AlphaFoldDB" id="C4K980"/>
<accession>C4K980</accession>
<evidence type="ECO:0000259" key="9">
    <source>
        <dbReference type="PROSITE" id="PS51379"/>
    </source>
</evidence>
<reference evidence="11" key="1">
    <citation type="submission" date="2009-05" db="EMBL/GenBank/DDBJ databases">
        <title>Complete sequence of chromosome of Thauera sp. MZ1T.</title>
        <authorList>
            <consortium name="US DOE Joint Genome Institute"/>
            <person name="Lucas S."/>
            <person name="Copeland A."/>
            <person name="Lapidus A."/>
            <person name="Glavina del Rio T."/>
            <person name="Dalin E."/>
            <person name="Tice H."/>
            <person name="Bruce D."/>
            <person name="Goodwin L."/>
            <person name="Pitluck S."/>
            <person name="Sims D."/>
            <person name="Brettin T."/>
            <person name="Detter J.C."/>
            <person name="Han C."/>
            <person name="Larimer F."/>
            <person name="Land M."/>
            <person name="Hauser L."/>
            <person name="Kyrpides N."/>
            <person name="Mikhailova N."/>
            <person name="Sayler G.S."/>
        </authorList>
    </citation>
    <scope>NUCLEOTIDE SEQUENCE [LARGE SCALE GENOMIC DNA]</scope>
    <source>
        <strain evidence="11">MZ1T</strain>
    </source>
</reference>
<feature type="region of interest" description="Disordered" evidence="8">
    <location>
        <begin position="261"/>
        <end position="299"/>
    </location>
</feature>
<evidence type="ECO:0000256" key="5">
    <source>
        <dbReference type="ARBA" id="ARBA00022982"/>
    </source>
</evidence>